<evidence type="ECO:0000256" key="1">
    <source>
        <dbReference type="ARBA" id="ARBA00004239"/>
    </source>
</evidence>
<feature type="domain" description="Peptidase S1" evidence="14">
    <location>
        <begin position="30"/>
        <end position="249"/>
    </location>
</feature>
<comment type="catalytic activity">
    <reaction evidence="12">
        <text>Selective cleavage of 103-Arg-|-Ser-104 and 124-Ile-|-Ile-125 bonds in Limulus clotting factor B to form activated factor B. Cleavage of -Pro-Arg-|-Xaa- bonds in synthetic substrates.</text>
        <dbReference type="EC" id="3.4.21.84"/>
    </reaction>
</comment>
<evidence type="ECO:0000256" key="2">
    <source>
        <dbReference type="ARBA" id="ARBA00022525"/>
    </source>
</evidence>
<evidence type="ECO:0000256" key="9">
    <source>
        <dbReference type="ARBA" id="ARBA00023145"/>
    </source>
</evidence>
<evidence type="ECO:0000256" key="11">
    <source>
        <dbReference type="ARBA" id="ARBA00024195"/>
    </source>
</evidence>
<keyword evidence="3" id="KW-0768">Sushi</keyword>
<evidence type="ECO:0000256" key="12">
    <source>
        <dbReference type="ARBA" id="ARBA00052079"/>
    </source>
</evidence>
<dbReference type="FunFam" id="2.40.10.10:FF:000077">
    <property type="entry name" value="Predicted protein"/>
    <property type="match status" value="1"/>
</dbReference>
<dbReference type="PANTHER" id="PTHR24264">
    <property type="entry name" value="TRYPSIN-RELATED"/>
    <property type="match status" value="1"/>
</dbReference>
<dbReference type="SUPFAM" id="SSF50494">
    <property type="entry name" value="Trypsin-like serine proteases"/>
    <property type="match status" value="6"/>
</dbReference>
<keyword evidence="16" id="KW-1185">Reference proteome</keyword>
<reference evidence="15 16" key="1">
    <citation type="journal article" date="2017" name="Curr. Biol.">
        <title>The Evolution of Venom by Co-option of Single-Copy Genes.</title>
        <authorList>
            <person name="Martinson E.O."/>
            <person name="Mrinalini"/>
            <person name="Kelkar Y.D."/>
            <person name="Chang C.H."/>
            <person name="Werren J.H."/>
        </authorList>
    </citation>
    <scope>NUCLEOTIDE SEQUENCE [LARGE SCALE GENOMIC DNA]</scope>
    <source>
        <strain evidence="15 16">Alberta</strain>
        <tissue evidence="15">Whole body</tissue>
    </source>
</reference>
<dbReference type="PANTHER" id="PTHR24264:SF77">
    <property type="entry name" value="PEPTIDASE S1 DOMAIN-CONTAINING PROTEIN"/>
    <property type="match status" value="1"/>
</dbReference>
<dbReference type="SMART" id="SM00020">
    <property type="entry name" value="Tryp_SPc"/>
    <property type="match status" value="6"/>
</dbReference>
<dbReference type="CDD" id="cd00190">
    <property type="entry name" value="Tryp_SPc"/>
    <property type="match status" value="6"/>
</dbReference>
<keyword evidence="9" id="KW-0865">Zymogen</keyword>
<dbReference type="FunFam" id="2.40.10.10:FF:000120">
    <property type="entry name" value="Putative serine protease"/>
    <property type="match status" value="1"/>
</dbReference>
<keyword evidence="2" id="KW-0964">Secreted</keyword>
<feature type="domain" description="Peptidase S1" evidence="14">
    <location>
        <begin position="789"/>
        <end position="1004"/>
    </location>
</feature>
<feature type="chain" id="PRO_5012759820" description="Peptidase S1 domain-containing protein" evidence="13">
    <location>
        <begin position="16"/>
        <end position="1484"/>
    </location>
</feature>
<keyword evidence="10" id="KW-1015">Disulfide bond</keyword>
<dbReference type="PRINTS" id="PR00722">
    <property type="entry name" value="CHYMOTRYPSIN"/>
</dbReference>
<evidence type="ECO:0000313" key="16">
    <source>
        <dbReference type="Proteomes" id="UP000215335"/>
    </source>
</evidence>
<dbReference type="InterPro" id="IPR018114">
    <property type="entry name" value="TRYPSIN_HIS"/>
</dbReference>
<keyword evidence="8" id="KW-0720">Serine protease</keyword>
<keyword evidence="7" id="KW-0353">Hemolymph clotting</keyword>
<evidence type="ECO:0000256" key="7">
    <source>
        <dbReference type="ARBA" id="ARBA00022820"/>
    </source>
</evidence>
<evidence type="ECO:0000256" key="13">
    <source>
        <dbReference type="SAM" id="SignalP"/>
    </source>
</evidence>
<evidence type="ECO:0000256" key="8">
    <source>
        <dbReference type="ARBA" id="ARBA00022825"/>
    </source>
</evidence>
<dbReference type="InterPro" id="IPR009003">
    <property type="entry name" value="Peptidase_S1_PA"/>
</dbReference>
<evidence type="ECO:0000256" key="6">
    <source>
        <dbReference type="ARBA" id="ARBA00022801"/>
    </source>
</evidence>
<evidence type="ECO:0000256" key="4">
    <source>
        <dbReference type="ARBA" id="ARBA00022670"/>
    </source>
</evidence>
<evidence type="ECO:0000256" key="10">
    <source>
        <dbReference type="ARBA" id="ARBA00023157"/>
    </source>
</evidence>
<feature type="domain" description="Peptidase S1" evidence="14">
    <location>
        <begin position="307"/>
        <end position="524"/>
    </location>
</feature>
<dbReference type="FunFam" id="2.40.10.10:FF:000034">
    <property type="entry name" value="Eupolytin"/>
    <property type="match status" value="1"/>
</dbReference>
<dbReference type="STRING" id="543379.A0A232EXU8"/>
<feature type="domain" description="Peptidase S1" evidence="14">
    <location>
        <begin position="563"/>
        <end position="780"/>
    </location>
</feature>
<dbReference type="InterPro" id="IPR001314">
    <property type="entry name" value="Peptidase_S1A"/>
</dbReference>
<dbReference type="FunFam" id="2.40.10.10:FF:000047">
    <property type="entry name" value="Trypsin eta"/>
    <property type="match status" value="1"/>
</dbReference>
<accession>A0A232EXU8</accession>
<dbReference type="GO" id="GO:0004252">
    <property type="term" value="F:serine-type endopeptidase activity"/>
    <property type="evidence" value="ECO:0007669"/>
    <property type="project" value="InterPro"/>
</dbReference>
<dbReference type="PROSITE" id="PS50240">
    <property type="entry name" value="TRYPSIN_DOM"/>
    <property type="match status" value="6"/>
</dbReference>
<feature type="signal peptide" evidence="13">
    <location>
        <begin position="1"/>
        <end position="15"/>
    </location>
</feature>
<keyword evidence="6" id="KW-0378">Hydrolase</keyword>
<dbReference type="Pfam" id="PF00089">
    <property type="entry name" value="Trypsin"/>
    <property type="match status" value="6"/>
</dbReference>
<protein>
    <recommendedName>
        <fullName evidence="14">Peptidase S1 domain-containing protein</fullName>
    </recommendedName>
</protein>
<name>A0A232EXU8_9HYME</name>
<keyword evidence="4" id="KW-0645">Protease</keyword>
<comment type="caution">
    <text evidence="15">The sequence shown here is derived from an EMBL/GenBank/DDBJ whole genome shotgun (WGS) entry which is preliminary data.</text>
</comment>
<dbReference type="FunFam" id="2.40.10.10:FF:000166">
    <property type="entry name" value="Trypsin"/>
    <property type="match status" value="1"/>
</dbReference>
<gene>
    <name evidence="15" type="ORF">TSAR_013385</name>
</gene>
<comment type="similarity">
    <text evidence="11">Belongs to the peptidase S1 family. CLIP subfamily.</text>
</comment>
<organism evidence="15 16">
    <name type="scientific">Trichomalopsis sarcophagae</name>
    <dbReference type="NCBI Taxonomy" id="543379"/>
    <lineage>
        <taxon>Eukaryota</taxon>
        <taxon>Metazoa</taxon>
        <taxon>Ecdysozoa</taxon>
        <taxon>Arthropoda</taxon>
        <taxon>Hexapoda</taxon>
        <taxon>Insecta</taxon>
        <taxon>Pterygota</taxon>
        <taxon>Neoptera</taxon>
        <taxon>Endopterygota</taxon>
        <taxon>Hymenoptera</taxon>
        <taxon>Apocrita</taxon>
        <taxon>Proctotrupomorpha</taxon>
        <taxon>Chalcidoidea</taxon>
        <taxon>Pteromalidae</taxon>
        <taxon>Pteromalinae</taxon>
        <taxon>Trichomalopsis</taxon>
    </lineage>
</organism>
<dbReference type="GO" id="GO:0005615">
    <property type="term" value="C:extracellular space"/>
    <property type="evidence" value="ECO:0007669"/>
    <property type="project" value="TreeGrafter"/>
</dbReference>
<proteinExistence type="inferred from homology"/>
<dbReference type="InterPro" id="IPR050127">
    <property type="entry name" value="Serine_Proteases_S1"/>
</dbReference>
<dbReference type="InterPro" id="IPR043504">
    <property type="entry name" value="Peptidase_S1_PA_chymotrypsin"/>
</dbReference>
<evidence type="ECO:0000256" key="5">
    <source>
        <dbReference type="ARBA" id="ARBA00022729"/>
    </source>
</evidence>
<sequence>MKLLYLAFLVVGASAFYVDNESDAQKKERIVGGRKAPIESLPYQAQLLQNNVQICGASIISRLWILTAAHCITGKNPKFTVITGSASVSTGGDLHHVSEVIVHSEYDKNTEDNDIALLKLTKPIVYNERQKPIKLSTKPPNAGDLMTISGFGKKGEDQGYAIFLETANVPVVDHELCARRYIEDPITDNMFCAGVGPTDACQGDSGGPGVINGELAGVVSAGQDCGSTYYPGIYTTVYNYLDWIAQHTRTPTVRPTSRPATAKSTSIVIDPSNTILGKIVHKVSLTKANNHEIVFSYAGDVLQEPKIVGGYYAKINSVPYQAQVVQQGIQFCGAAIISEYWLISAAHCFANKKDLAIRTGSKFRSEGEIHEIEKVVIPDSYDPITLNNDISLILLKNPIRFNANQKAIALSFSQPQIGDKITISGFGKEGERRGLSSVLKVAQAPVVDRRLCAARHQPDTITNNMFCAGVGNTDACQGDSGGPAVTYNKLVGIVSWGQICASKYHPGVYTKVYNYRNWIRRVTGIRPRVLLQTKMNTFLFLSLLVGSAYCFYIDNGEAQKDKIVGGDYSSIEAVPYQVQILFNGVQKCGGSIISEQWILSAAHCFDDDDTITVITGSKQQEQGQQREVEKIIVHKEYNTETYENDIALLKLTKPIKFNAKQKAITITSTPPKVGQNIKVSGFGDVKDGGPDSPLLKAALLPVISRKVCQKANSDDDITVNMFCAGNGVDDSCSGDSGGPAVIDNKLVGIVSWGYKCASRKNPGMYTQLYRYRNWIAKNSDNGEAPKDKIVGGDYTSIEAVQILFDGEQKCGGSIISEQWIVSAAHCYHNDHVVTVISGSKHMEKGQQREVEKIIVHSDYNSNTIDNDIALLKLAKPIKFNAKQKPIAITTTPPKAEQTIKISGFGYIAEGGPDSPLLKAALAPVVSRKKCQEAYSDDDITENMFCAGKGATDTCEGDSGGPAVIDNKLVGIISWGYDCGSPKNPGLLCLSLTLLIAGANCFYVDNTGREKDKIVGGDYVPITEAPYQAQLLQLGSAICGATIISEYWLVSAAHCFEDTYGMSILTGSTYRSKGGQKHQIEKVIVHRGYDEYTNDNDISLIKLVKPIKFNERQKAVPLARVAPKTGDKMIVSGYGKEGEYQRASTTLKVATVPIVDQKTCARRYIRDPITNNMFCAGKGPTDACQGDSGGPGVIDGKLVGVVSSGMECGSTYYPGIYTRVDKYYEWIVGHTGIGHCFYIDNDEKSKDKIVGGEFVDIEEVPYQATLHWFNAVVLCGAAIIDKSWILTAAHCTYKKSHLTVRTGARYRSEEGHRHKIAKIIEHPDYDDKTVDNDIALIKLETPIEFSEKERPIGIAKSYDEPIEGLLMRVTGFGKISENGDTSSILKSAYVPIMNQEKCEKAYFLDPITKNMFCAGDGKTDACQGDSGGPAVVGKKIYGIVSTGMKCGSSFYPGVYTRVYKYYDWIVEQTGLNFYLGHLCIFYIEL</sequence>
<dbReference type="EMBL" id="NNAY01001658">
    <property type="protein sequence ID" value="OXU23296.1"/>
    <property type="molecule type" value="Genomic_DNA"/>
</dbReference>
<keyword evidence="5 13" id="KW-0732">Signal</keyword>
<dbReference type="FunFam" id="2.40.10.10:FF:000002">
    <property type="entry name" value="Transmembrane protease serine"/>
    <property type="match status" value="1"/>
</dbReference>
<evidence type="ECO:0000256" key="3">
    <source>
        <dbReference type="ARBA" id="ARBA00022659"/>
    </source>
</evidence>
<feature type="domain" description="Peptidase S1" evidence="14">
    <location>
        <begin position="1248"/>
        <end position="1469"/>
    </location>
</feature>
<evidence type="ECO:0000313" key="15">
    <source>
        <dbReference type="EMBL" id="OXU23296.1"/>
    </source>
</evidence>
<dbReference type="PROSITE" id="PS00134">
    <property type="entry name" value="TRYPSIN_HIS"/>
    <property type="match status" value="5"/>
</dbReference>
<evidence type="ECO:0000259" key="14">
    <source>
        <dbReference type="PROSITE" id="PS50240"/>
    </source>
</evidence>
<dbReference type="InterPro" id="IPR001254">
    <property type="entry name" value="Trypsin_dom"/>
</dbReference>
<dbReference type="GO" id="GO:0042381">
    <property type="term" value="P:hemolymph coagulation"/>
    <property type="evidence" value="ECO:0007669"/>
    <property type="project" value="UniProtKB-KW"/>
</dbReference>
<comment type="subcellular location">
    <subcellularLocation>
        <location evidence="1">Secreted</location>
        <location evidence="1">Extracellular space</location>
    </subcellularLocation>
</comment>
<dbReference type="GO" id="GO:0016485">
    <property type="term" value="P:protein processing"/>
    <property type="evidence" value="ECO:0007669"/>
    <property type="project" value="UniProtKB-ARBA"/>
</dbReference>
<feature type="domain" description="Peptidase S1" evidence="14">
    <location>
        <begin position="1013"/>
        <end position="1231"/>
    </location>
</feature>
<dbReference type="Proteomes" id="UP000215335">
    <property type="component" value="Unassembled WGS sequence"/>
</dbReference>
<dbReference type="Gene3D" id="2.40.10.10">
    <property type="entry name" value="Trypsin-like serine proteases"/>
    <property type="match status" value="6"/>
</dbReference>